<evidence type="ECO:0000259" key="2">
    <source>
        <dbReference type="Pfam" id="PF01558"/>
    </source>
</evidence>
<dbReference type="InterPro" id="IPR002869">
    <property type="entry name" value="Pyrv_flavodox_OxRed_cen"/>
</dbReference>
<evidence type="ECO:0000313" key="5">
    <source>
        <dbReference type="EMBL" id="GAB60991.1"/>
    </source>
</evidence>
<reference evidence="5 6" key="1">
    <citation type="journal article" date="2012" name="FEBS Lett.">
        <title>Anammox organism KSU-1 expresses a NirK-type copper-containing nitrite reductase instead of a NirS-type with cytochrome cd1.</title>
        <authorList>
            <person name="Hira D."/>
            <person name="Toh H."/>
            <person name="Migita C.T."/>
            <person name="Okubo H."/>
            <person name="Nishiyama T."/>
            <person name="Hattori M."/>
            <person name="Furukawa K."/>
            <person name="Fujii T."/>
        </authorList>
    </citation>
    <scope>NUCLEOTIDE SEQUENCE [LARGE SCALE GENOMIC DNA]</scope>
</reference>
<feature type="domain" description="Pyruvate flavodoxin/ferredoxin oxidoreductase pyrimidine binding" evidence="3">
    <location>
        <begin position="206"/>
        <end position="444"/>
    </location>
</feature>
<dbReference type="Pfam" id="PF01558">
    <property type="entry name" value="POR"/>
    <property type="match status" value="1"/>
</dbReference>
<comment type="caution">
    <text evidence="5">The sequence shown here is derived from an EMBL/GenBank/DDBJ whole genome shotgun (WGS) entry which is preliminary data.</text>
</comment>
<proteinExistence type="predicted"/>
<gene>
    <name evidence="5" type="ORF">KSU1_B0134</name>
</gene>
<feature type="domain" description="Pyruvate:ferredoxin oxidoreductase core" evidence="4">
    <location>
        <begin position="469"/>
        <end position="529"/>
    </location>
</feature>
<sequence length="569" mass="63344">MNNELTLKITGEAGQGMLTIGSALCKIFENAGFYLFANNDYMSRIRGGNNFLQLRISDRPLYTLRQNIDITVALDSKSVSMHKEDVSRDGVIILDKKRFHISEENSIFLDIPMYDMAKEIGNELFVNSIACGLLTEMTGIEFHYIDKVLRAAFSDKKEDIINKNIDAAQAGYDFAKNNFKRNTFKIKRGNAKDTLLMTANDAIVLGAISAGCKFYSAYPMTPSTGIMDLMAHYAKKFHMVVEQAEDEIAAINMAIGASYAGVRSMTGTSGGGFSLMVEGLSLAGMTETPIVIYEGQRPGPATGFPTRTEQGDLAFLLSAGHGEFARVIFSPGTIEEAFYLTIKAFNIAEKFQIPVLIMSDQHLADSYRNIEMFDLSKVKVQRYIISKEDSRGIKDYKRYQFTESGISPRAIPSWINDPIYADSDEHTEEGHITEDAGIRTMMVEKRFSRKMAGLSKEIEKPKAFDVKGADCILIGFGSTYGVLKEAKESITNKKIGFIHLPQVWPFPAAEMIELLQGAKKIIVVENNAGAQLARLLKQETGIKADKSLLKFDGRPFNLDFLIQHIEQEK</sequence>
<dbReference type="EMBL" id="BAFH01000002">
    <property type="protein sequence ID" value="GAB60991.1"/>
    <property type="molecule type" value="Genomic_DNA"/>
</dbReference>
<name>I3IGZ6_9BACT</name>
<dbReference type="SUPFAM" id="SSF52518">
    <property type="entry name" value="Thiamin diphosphate-binding fold (THDP-binding)"/>
    <property type="match status" value="1"/>
</dbReference>
<evidence type="ECO:0000256" key="1">
    <source>
        <dbReference type="ARBA" id="ARBA00023002"/>
    </source>
</evidence>
<dbReference type="SUPFAM" id="SSF52922">
    <property type="entry name" value="TK C-terminal domain-like"/>
    <property type="match status" value="1"/>
</dbReference>
<dbReference type="InterPro" id="IPR050722">
    <property type="entry name" value="Pyruvate:ferred/Flavod_OxRd"/>
</dbReference>
<dbReference type="InterPro" id="IPR029061">
    <property type="entry name" value="THDP-binding"/>
</dbReference>
<dbReference type="Proteomes" id="UP000002985">
    <property type="component" value="Unassembled WGS sequence"/>
</dbReference>
<dbReference type="PANTHER" id="PTHR32154">
    <property type="entry name" value="PYRUVATE-FLAVODOXIN OXIDOREDUCTASE-RELATED"/>
    <property type="match status" value="1"/>
</dbReference>
<dbReference type="NCBIfam" id="TIGR03710">
    <property type="entry name" value="OAFO_sf"/>
    <property type="match status" value="1"/>
</dbReference>
<feature type="domain" description="Pyruvate/ketoisovalerate oxidoreductase catalytic" evidence="2">
    <location>
        <begin position="13"/>
        <end position="173"/>
    </location>
</feature>
<evidence type="ECO:0000259" key="3">
    <source>
        <dbReference type="Pfam" id="PF01855"/>
    </source>
</evidence>
<dbReference type="GO" id="GO:0006979">
    <property type="term" value="P:response to oxidative stress"/>
    <property type="evidence" value="ECO:0007669"/>
    <property type="project" value="TreeGrafter"/>
</dbReference>
<keyword evidence="1" id="KW-0560">Oxidoreductase</keyword>
<dbReference type="InterPro" id="IPR002880">
    <property type="entry name" value="Pyrv_Fd/Flavodoxin_OxRdtase_N"/>
</dbReference>
<evidence type="ECO:0000259" key="4">
    <source>
        <dbReference type="Pfam" id="PF17147"/>
    </source>
</evidence>
<evidence type="ECO:0000313" key="6">
    <source>
        <dbReference type="Proteomes" id="UP000002985"/>
    </source>
</evidence>
<dbReference type="Gene3D" id="3.40.920.10">
    <property type="entry name" value="Pyruvate-ferredoxin oxidoreductase, PFOR, domain III"/>
    <property type="match status" value="1"/>
</dbReference>
<dbReference type="GO" id="GO:0016903">
    <property type="term" value="F:oxidoreductase activity, acting on the aldehyde or oxo group of donors"/>
    <property type="evidence" value="ECO:0007669"/>
    <property type="project" value="InterPro"/>
</dbReference>
<dbReference type="AlphaFoldDB" id="I3IGZ6"/>
<dbReference type="InterPro" id="IPR033412">
    <property type="entry name" value="PFOR_II"/>
</dbReference>
<dbReference type="Pfam" id="PF01855">
    <property type="entry name" value="POR_N"/>
    <property type="match status" value="1"/>
</dbReference>
<dbReference type="Pfam" id="PF17147">
    <property type="entry name" value="PFOR_II"/>
    <property type="match status" value="1"/>
</dbReference>
<dbReference type="Gene3D" id="3.40.50.920">
    <property type="match status" value="1"/>
</dbReference>
<dbReference type="eggNOG" id="COG1014">
    <property type="taxonomic scope" value="Bacteria"/>
</dbReference>
<dbReference type="InterPro" id="IPR009014">
    <property type="entry name" value="Transketo_C/PFOR_II"/>
</dbReference>
<dbReference type="CDD" id="cd07034">
    <property type="entry name" value="TPP_PYR_PFOR_IOR-alpha_like"/>
    <property type="match status" value="1"/>
</dbReference>
<dbReference type="Gene3D" id="3.40.50.970">
    <property type="match status" value="1"/>
</dbReference>
<dbReference type="STRING" id="247490.KSU1_B0134"/>
<dbReference type="OrthoDB" id="9794954at2"/>
<accession>I3IGZ6</accession>
<dbReference type="eggNOG" id="COG0674">
    <property type="taxonomic scope" value="Bacteria"/>
</dbReference>
<dbReference type="InterPro" id="IPR019752">
    <property type="entry name" value="Pyrv/ketoisovalerate_OxRed_cat"/>
</dbReference>
<dbReference type="PANTHER" id="PTHR32154:SF20">
    <property type="entry name" value="2-OXOGLUTARATE OXIDOREDUCTASE SUBUNIT KORA"/>
    <property type="match status" value="1"/>
</dbReference>
<dbReference type="InterPro" id="IPR022367">
    <property type="entry name" value="2-oxoacid/accept_OxRdtase_asu"/>
</dbReference>
<keyword evidence="6" id="KW-1185">Reference proteome</keyword>
<dbReference type="SUPFAM" id="SSF53323">
    <property type="entry name" value="Pyruvate-ferredoxin oxidoreductase, PFOR, domain III"/>
    <property type="match status" value="1"/>
</dbReference>
<protein>
    <submittedName>
        <fullName evidence="5">2-oxoglutarate ferredoxin oxidoreductase alpha subunit</fullName>
    </submittedName>
</protein>
<organism evidence="5 6">
    <name type="scientific">Candidatus Jettenia caeni</name>
    <dbReference type="NCBI Taxonomy" id="247490"/>
    <lineage>
        <taxon>Bacteria</taxon>
        <taxon>Pseudomonadati</taxon>
        <taxon>Planctomycetota</taxon>
        <taxon>Candidatus Brocadiia</taxon>
        <taxon>Candidatus Brocadiales</taxon>
        <taxon>Candidatus Brocadiaceae</taxon>
        <taxon>Candidatus Jettenia</taxon>
    </lineage>
</organism>
<dbReference type="FunFam" id="3.40.50.970:FF:000022">
    <property type="entry name" value="2-oxoglutarate ferredoxin oxidoreductase alpha subunit"/>
    <property type="match status" value="1"/>
</dbReference>